<dbReference type="Pfam" id="PF00106">
    <property type="entry name" value="adh_short"/>
    <property type="match status" value="1"/>
</dbReference>
<dbReference type="GO" id="GO:0004316">
    <property type="term" value="F:3-oxoacyl-[acyl-carrier-protein] reductase (NADPH) activity"/>
    <property type="evidence" value="ECO:0007669"/>
    <property type="project" value="UniProtKB-EC"/>
</dbReference>
<dbReference type="NCBIfam" id="NF009466">
    <property type="entry name" value="PRK12826.1-2"/>
    <property type="match status" value="1"/>
</dbReference>
<feature type="active site" description="Proton acceptor" evidence="5">
    <location>
        <position position="194"/>
    </location>
</feature>
<evidence type="ECO:0000313" key="10">
    <source>
        <dbReference type="EMBL" id="GMH70902.1"/>
    </source>
</evidence>
<dbReference type="SUPFAM" id="SSF51735">
    <property type="entry name" value="NAD(P)-binding Rossmann-fold domains"/>
    <property type="match status" value="1"/>
</dbReference>
<dbReference type="EMBL" id="BRXZ01002823">
    <property type="protein sequence ID" value="GMH70902.1"/>
    <property type="molecule type" value="Genomic_DNA"/>
</dbReference>
<dbReference type="InterPro" id="IPR050259">
    <property type="entry name" value="SDR"/>
</dbReference>
<evidence type="ECO:0000256" key="6">
    <source>
        <dbReference type="PIRSR" id="PIRSR611284-2"/>
    </source>
</evidence>
<dbReference type="FunFam" id="3.40.50.720:FF:000173">
    <property type="entry name" value="3-oxoacyl-[acyl-carrier protein] reductase"/>
    <property type="match status" value="1"/>
</dbReference>
<dbReference type="GO" id="GO:0051287">
    <property type="term" value="F:NAD binding"/>
    <property type="evidence" value="ECO:0007669"/>
    <property type="project" value="InterPro"/>
</dbReference>
<proteinExistence type="inferred from homology"/>
<dbReference type="InterPro" id="IPR011284">
    <property type="entry name" value="3oxo_ACP_reduc"/>
</dbReference>
<keyword evidence="11" id="KW-1185">Reference proteome</keyword>
<dbReference type="PRINTS" id="PR00081">
    <property type="entry name" value="GDHRDH"/>
</dbReference>
<keyword evidence="3" id="KW-0560">Oxidoreductase</keyword>
<dbReference type="PRINTS" id="PR00080">
    <property type="entry name" value="SDRFAMILY"/>
</dbReference>
<feature type="domain" description="Ketoreductase" evidence="9">
    <location>
        <begin position="45"/>
        <end position="225"/>
    </location>
</feature>
<evidence type="ECO:0000256" key="8">
    <source>
        <dbReference type="SAM" id="SignalP"/>
    </source>
</evidence>
<feature type="signal peptide" evidence="8">
    <location>
        <begin position="1"/>
        <end position="18"/>
    </location>
</feature>
<keyword evidence="6" id="KW-0521">NADP</keyword>
<reference evidence="10" key="1">
    <citation type="submission" date="2022-07" db="EMBL/GenBank/DDBJ databases">
        <title>Genome analysis of Parmales, a sister group of diatoms, reveals the evolutionary specialization of diatoms from phago-mixotrophs to photoautotrophs.</title>
        <authorList>
            <person name="Ban H."/>
            <person name="Sato S."/>
            <person name="Yoshikawa S."/>
            <person name="Kazumasa Y."/>
            <person name="Nakamura Y."/>
            <person name="Ichinomiya M."/>
            <person name="Saitoh K."/>
            <person name="Sato N."/>
            <person name="Blanc-Mathieu R."/>
            <person name="Endo H."/>
            <person name="Kuwata A."/>
            <person name="Ogata H."/>
        </authorList>
    </citation>
    <scope>NUCLEOTIDE SEQUENCE</scope>
</reference>
<evidence type="ECO:0000259" key="9">
    <source>
        <dbReference type="SMART" id="SM00822"/>
    </source>
</evidence>
<dbReference type="CDD" id="cd05333">
    <property type="entry name" value="BKR_SDR_c"/>
    <property type="match status" value="1"/>
</dbReference>
<dbReference type="PANTHER" id="PTHR42879">
    <property type="entry name" value="3-OXOACYL-(ACYL-CARRIER-PROTEIN) REDUCTASE"/>
    <property type="match status" value="1"/>
</dbReference>
<comment type="catalytic activity">
    <reaction evidence="4">
        <text>a (3R)-hydroxyacyl-[ACP] + NADP(+) = a 3-oxoacyl-[ACP] + NADPH + H(+)</text>
        <dbReference type="Rhea" id="RHEA:17397"/>
        <dbReference type="Rhea" id="RHEA-COMP:9916"/>
        <dbReference type="Rhea" id="RHEA-COMP:9945"/>
        <dbReference type="ChEBI" id="CHEBI:15378"/>
        <dbReference type="ChEBI" id="CHEBI:57783"/>
        <dbReference type="ChEBI" id="CHEBI:58349"/>
        <dbReference type="ChEBI" id="CHEBI:78776"/>
        <dbReference type="ChEBI" id="CHEBI:78827"/>
        <dbReference type="EC" id="1.1.1.100"/>
    </reaction>
</comment>
<evidence type="ECO:0000313" key="11">
    <source>
        <dbReference type="Proteomes" id="UP001165082"/>
    </source>
</evidence>
<dbReference type="AlphaFoldDB" id="A0A9W7AEN7"/>
<dbReference type="InterPro" id="IPR057326">
    <property type="entry name" value="KR_dom"/>
</dbReference>
<dbReference type="InterPro" id="IPR036291">
    <property type="entry name" value="NAD(P)-bd_dom_sf"/>
</dbReference>
<gene>
    <name evidence="10" type="ORF">TrRE_jg1910</name>
</gene>
<keyword evidence="8" id="KW-0732">Signal</keyword>
<feature type="chain" id="PRO_5040878077" description="3-oxoacyl-[acyl-carrier-protein] reductase" evidence="8">
    <location>
        <begin position="19"/>
        <end position="289"/>
    </location>
</feature>
<comment type="similarity">
    <text evidence="1 7">Belongs to the short-chain dehydrogenases/reductases (SDR) family.</text>
</comment>
<dbReference type="EC" id="1.1.1.100" evidence="2"/>
<dbReference type="Proteomes" id="UP001165082">
    <property type="component" value="Unassembled WGS sequence"/>
</dbReference>
<protein>
    <recommendedName>
        <fullName evidence="2">3-oxoacyl-[acyl-carrier-protein] reductase</fullName>
        <ecNumber evidence="2">1.1.1.100</ecNumber>
    </recommendedName>
</protein>
<dbReference type="Gene3D" id="3.40.50.720">
    <property type="entry name" value="NAD(P)-binding Rossmann-like Domain"/>
    <property type="match status" value="1"/>
</dbReference>
<dbReference type="SMART" id="SM00822">
    <property type="entry name" value="PKS_KR"/>
    <property type="match status" value="1"/>
</dbReference>
<feature type="binding site" evidence="6">
    <location>
        <position position="227"/>
    </location>
    <ligand>
        <name>NADP(+)</name>
        <dbReference type="ChEBI" id="CHEBI:58349"/>
    </ligand>
</feature>
<feature type="binding site" evidence="6">
    <location>
        <begin position="194"/>
        <end position="198"/>
    </location>
    <ligand>
        <name>NADP(+)</name>
        <dbReference type="ChEBI" id="CHEBI:58349"/>
    </ligand>
</feature>
<dbReference type="GO" id="GO:0006633">
    <property type="term" value="P:fatty acid biosynthetic process"/>
    <property type="evidence" value="ECO:0007669"/>
    <property type="project" value="InterPro"/>
</dbReference>
<organism evidence="10 11">
    <name type="scientific">Triparma retinervis</name>
    <dbReference type="NCBI Taxonomy" id="2557542"/>
    <lineage>
        <taxon>Eukaryota</taxon>
        <taxon>Sar</taxon>
        <taxon>Stramenopiles</taxon>
        <taxon>Ochrophyta</taxon>
        <taxon>Bolidophyceae</taxon>
        <taxon>Parmales</taxon>
        <taxon>Triparmaceae</taxon>
        <taxon>Triparma</taxon>
    </lineage>
</organism>
<dbReference type="OrthoDB" id="1393670at2759"/>
<dbReference type="InterPro" id="IPR002347">
    <property type="entry name" value="SDR_fam"/>
</dbReference>
<comment type="caution">
    <text evidence="10">The sequence shown here is derived from an EMBL/GenBank/DDBJ whole genome shotgun (WGS) entry which is preliminary data.</text>
</comment>
<name>A0A9W7AEN7_9STRA</name>
<evidence type="ECO:0000256" key="4">
    <source>
        <dbReference type="ARBA" id="ARBA00048508"/>
    </source>
</evidence>
<evidence type="ECO:0000256" key="5">
    <source>
        <dbReference type="PIRSR" id="PIRSR611284-1"/>
    </source>
</evidence>
<feature type="binding site" evidence="6">
    <location>
        <begin position="51"/>
        <end position="54"/>
    </location>
    <ligand>
        <name>NADP(+)</name>
        <dbReference type="ChEBI" id="CHEBI:58349"/>
    </ligand>
</feature>
<evidence type="ECO:0000256" key="2">
    <source>
        <dbReference type="ARBA" id="ARBA00012948"/>
    </source>
</evidence>
<accession>A0A9W7AEN7</accession>
<sequence>MRFFTKIFLLTAVSPLSAFSPVPFSTSSFSLSGTSALSAVSDDSKVVLVTGASRGLGRAIALDLASSGCKVVVNYAASAGPAAEVVEACKAAGGDAIAVKADCGSPDEIAAMMKESVEAFGTVDCIVNNAGITKDGLVMRMKPEQWQSVIDVNLSGVFYASQAFFKVASKKRTGRIINISSVVGQFGNPGQANYAAAKAGVIGLTMSNAKEFAARGITVNAVCPGFIESDMTAELSDEYLAKMCEVIPAGRLGRPEEVSGMVKFLALDPAADYITGHCFNVDGGIAIGC</sequence>
<evidence type="ECO:0000256" key="3">
    <source>
        <dbReference type="ARBA" id="ARBA00023002"/>
    </source>
</evidence>
<evidence type="ECO:0000256" key="1">
    <source>
        <dbReference type="ARBA" id="ARBA00006484"/>
    </source>
</evidence>
<feature type="binding site" evidence="6">
    <location>
        <position position="129"/>
    </location>
    <ligand>
        <name>NADP(+)</name>
        <dbReference type="ChEBI" id="CHEBI:58349"/>
    </ligand>
</feature>
<dbReference type="PANTHER" id="PTHR42879:SF2">
    <property type="entry name" value="3-OXOACYL-[ACYL-CARRIER-PROTEIN] REDUCTASE FABG"/>
    <property type="match status" value="1"/>
</dbReference>
<evidence type="ECO:0000256" key="7">
    <source>
        <dbReference type="RuleBase" id="RU000363"/>
    </source>
</evidence>
<dbReference type="NCBIfam" id="TIGR01830">
    <property type="entry name" value="3oxo_ACP_reduc"/>
    <property type="match status" value="1"/>
</dbReference>